<dbReference type="Proteomes" id="UP000092462">
    <property type="component" value="Unassembled WGS sequence"/>
</dbReference>
<dbReference type="PANTHER" id="PTHR46064">
    <property type="entry name" value="QUEUINE TRNA-RIBOSYLTRANSFERASE ACCESSORY SUBUNIT 2"/>
    <property type="match status" value="1"/>
</dbReference>
<dbReference type="NCBIfam" id="TIGR00449">
    <property type="entry name" value="tgt_general"/>
    <property type="match status" value="1"/>
</dbReference>
<dbReference type="AlphaFoldDB" id="A0A1B0GLV4"/>
<dbReference type="Gene3D" id="3.20.20.105">
    <property type="entry name" value="Queuine tRNA-ribosyltransferase-like"/>
    <property type="match status" value="1"/>
</dbReference>
<evidence type="ECO:0000313" key="3">
    <source>
        <dbReference type="Proteomes" id="UP000092462"/>
    </source>
</evidence>
<organism evidence="2 3">
    <name type="scientific">Phlebotomus papatasi</name>
    <name type="common">Sandfly</name>
    <dbReference type="NCBI Taxonomy" id="29031"/>
    <lineage>
        <taxon>Eukaryota</taxon>
        <taxon>Metazoa</taxon>
        <taxon>Ecdysozoa</taxon>
        <taxon>Arthropoda</taxon>
        <taxon>Hexapoda</taxon>
        <taxon>Insecta</taxon>
        <taxon>Pterygota</taxon>
        <taxon>Neoptera</taxon>
        <taxon>Endopterygota</taxon>
        <taxon>Diptera</taxon>
        <taxon>Nematocera</taxon>
        <taxon>Psychodoidea</taxon>
        <taxon>Psychodidae</taxon>
        <taxon>Phlebotomus</taxon>
        <taxon>Phlebotomus</taxon>
    </lineage>
</organism>
<accession>A0A1B0GLV4</accession>
<dbReference type="VEuPathDB" id="VectorBase:PPAPM1_011986"/>
<sequence>MLTTDLRETVLSVNLSSTGEMLEAVKSSGNGIASFAALHECLTFFCLRDTGEESKSGHHEKAGVPLFTRHGKKVISPEIFMDFVEAFKPDFFHLLSDGDTSFDSSKKRGIQSVTRTIDFAQKCLEIRNKRENLRKMFVLAPIVGGFSHVNRRKCIEFASSSSGIDGFFIDGLHANGETALFVPEKETLEIVKMCTENLPQEKLKMILGAFSPVLVLKMIQLGVDAFDNSLPLLYSLRNRALVFNFHLEKQGEKRKNLHIDLSSEGFREDFSPVLEGCECLTCKEHTKAYLRHLIDCKELLGTILLNM</sequence>
<dbReference type="GO" id="GO:0006400">
    <property type="term" value="P:tRNA modification"/>
    <property type="evidence" value="ECO:0007669"/>
    <property type="project" value="InterPro"/>
</dbReference>
<evidence type="ECO:0000313" key="2">
    <source>
        <dbReference type="EnsemblMetazoa" id="PPAI000111-PA"/>
    </source>
</evidence>
<dbReference type="EnsemblMetazoa" id="PPAI000111-RA">
    <property type="protein sequence ID" value="PPAI000111-PA"/>
    <property type="gene ID" value="PPAI000111"/>
</dbReference>
<name>A0A1B0GLV4_PHLPP</name>
<dbReference type="SUPFAM" id="SSF51713">
    <property type="entry name" value="tRNA-guanine transglycosylase"/>
    <property type="match status" value="1"/>
</dbReference>
<reference evidence="2" key="1">
    <citation type="submission" date="2022-08" db="UniProtKB">
        <authorList>
            <consortium name="EnsemblMetazoa"/>
        </authorList>
    </citation>
    <scope>IDENTIFICATION</scope>
    <source>
        <strain evidence="2">Israel</strain>
    </source>
</reference>
<dbReference type="VEuPathDB" id="VectorBase:PPAI000111"/>
<proteinExistence type="predicted"/>
<dbReference type="Pfam" id="PF01702">
    <property type="entry name" value="TGT"/>
    <property type="match status" value="1"/>
</dbReference>
<keyword evidence="3" id="KW-1185">Reference proteome</keyword>
<dbReference type="InterPro" id="IPR036511">
    <property type="entry name" value="TGT-like_sf"/>
</dbReference>
<protein>
    <recommendedName>
        <fullName evidence="1">tRNA-guanine(15) transglycosylase-like domain-containing protein</fullName>
    </recommendedName>
</protein>
<dbReference type="PANTHER" id="PTHR46064:SF1">
    <property type="entry name" value="QUEUINE TRNA-RIBOSYLTRANSFERASE ACCESSORY SUBUNIT 2"/>
    <property type="match status" value="1"/>
</dbReference>
<evidence type="ECO:0000259" key="1">
    <source>
        <dbReference type="Pfam" id="PF01702"/>
    </source>
</evidence>
<dbReference type="InterPro" id="IPR002616">
    <property type="entry name" value="tRNA_ribo_trans-like"/>
</dbReference>
<dbReference type="EMBL" id="AJVK01002075">
    <property type="status" value="NOT_ANNOTATED_CDS"/>
    <property type="molecule type" value="Genomic_DNA"/>
</dbReference>
<feature type="domain" description="tRNA-guanine(15) transglycosylase-like" evidence="1">
    <location>
        <begin position="32"/>
        <end position="306"/>
    </location>
</feature>
<dbReference type="InterPro" id="IPR050852">
    <property type="entry name" value="Queuine_tRNA-ribosyltrfase"/>
</dbReference>